<dbReference type="Proteomes" id="UP000230233">
    <property type="component" value="Unassembled WGS sequence"/>
</dbReference>
<gene>
    <name evidence="2" type="ORF">B9Z55_028833</name>
</gene>
<comment type="caution">
    <text evidence="2">The sequence shown here is derived from an EMBL/GenBank/DDBJ whole genome shotgun (WGS) entry which is preliminary data.</text>
</comment>
<feature type="region of interest" description="Disordered" evidence="1">
    <location>
        <begin position="1"/>
        <end position="22"/>
    </location>
</feature>
<evidence type="ECO:0000313" key="3">
    <source>
        <dbReference type="Proteomes" id="UP000230233"/>
    </source>
</evidence>
<evidence type="ECO:0000313" key="2">
    <source>
        <dbReference type="EMBL" id="PIC11804.1"/>
    </source>
</evidence>
<sequence length="77" mass="8598">MEQLEQRVGCSNCTSTSPGSMSDLLGEMKTRLVEFLDSTKRNLDGKNSLIMLFILKDNEVKVIKQEGCTSSGQEKLR</sequence>
<feature type="compositionally biased region" description="Polar residues" evidence="1">
    <location>
        <begin position="9"/>
        <end position="20"/>
    </location>
</feature>
<dbReference type="AlphaFoldDB" id="A0A2G5S9R8"/>
<evidence type="ECO:0000256" key="1">
    <source>
        <dbReference type="SAM" id="MobiDB-lite"/>
    </source>
</evidence>
<keyword evidence="3" id="KW-1185">Reference proteome</keyword>
<reference evidence="3" key="1">
    <citation type="submission" date="2017-10" db="EMBL/GenBank/DDBJ databases">
        <title>Rapid genome shrinkage in a self-fertile nematode reveals novel sperm competition proteins.</title>
        <authorList>
            <person name="Yin D."/>
            <person name="Schwarz E.M."/>
            <person name="Thomas C.G."/>
            <person name="Felde R.L."/>
            <person name="Korf I.F."/>
            <person name="Cutter A.D."/>
            <person name="Schartner C.M."/>
            <person name="Ralston E.J."/>
            <person name="Meyer B.J."/>
            <person name="Haag E.S."/>
        </authorList>
    </citation>
    <scope>NUCLEOTIDE SEQUENCE [LARGE SCALE GENOMIC DNA]</scope>
    <source>
        <strain evidence="3">JU1422</strain>
    </source>
</reference>
<proteinExistence type="predicted"/>
<name>A0A2G5S9R8_9PELO</name>
<accession>A0A2G5S9R8</accession>
<protein>
    <submittedName>
        <fullName evidence="2">Uncharacterized protein</fullName>
    </submittedName>
</protein>
<dbReference type="EMBL" id="PDUG01000041">
    <property type="protein sequence ID" value="PIC11804.1"/>
    <property type="molecule type" value="Genomic_DNA"/>
</dbReference>
<organism evidence="2 3">
    <name type="scientific">Caenorhabditis nigoni</name>
    <dbReference type="NCBI Taxonomy" id="1611254"/>
    <lineage>
        <taxon>Eukaryota</taxon>
        <taxon>Metazoa</taxon>
        <taxon>Ecdysozoa</taxon>
        <taxon>Nematoda</taxon>
        <taxon>Chromadorea</taxon>
        <taxon>Rhabditida</taxon>
        <taxon>Rhabditina</taxon>
        <taxon>Rhabditomorpha</taxon>
        <taxon>Rhabditoidea</taxon>
        <taxon>Rhabditidae</taxon>
        <taxon>Peloderinae</taxon>
        <taxon>Caenorhabditis</taxon>
    </lineage>
</organism>